<protein>
    <submittedName>
        <fullName evidence="1">Uncharacterized protein</fullName>
    </submittedName>
</protein>
<comment type="caution">
    <text evidence="1">The sequence shown here is derived from an EMBL/GenBank/DDBJ whole genome shotgun (WGS) entry which is preliminary data.</text>
</comment>
<dbReference type="Proteomes" id="UP000278475">
    <property type="component" value="Unassembled WGS sequence"/>
</dbReference>
<organism evidence="1 2">
    <name type="scientific">Thermoproteota archaeon</name>
    <dbReference type="NCBI Taxonomy" id="2056631"/>
    <lineage>
        <taxon>Archaea</taxon>
        <taxon>Thermoproteota</taxon>
    </lineage>
</organism>
<proteinExistence type="predicted"/>
<accession>A0A497EPR0</accession>
<dbReference type="EMBL" id="QMQV01000038">
    <property type="protein sequence ID" value="RLE49374.1"/>
    <property type="molecule type" value="Genomic_DNA"/>
</dbReference>
<reference evidence="1 2" key="1">
    <citation type="submission" date="2018-06" db="EMBL/GenBank/DDBJ databases">
        <title>Extensive metabolic versatility and redundancy in microbially diverse, dynamic hydrothermal sediments.</title>
        <authorList>
            <person name="Dombrowski N."/>
            <person name="Teske A."/>
            <person name="Baker B.J."/>
        </authorList>
    </citation>
    <scope>NUCLEOTIDE SEQUENCE [LARGE SCALE GENOMIC DNA]</scope>
    <source>
        <strain evidence="1">B66_G16</strain>
    </source>
</reference>
<gene>
    <name evidence="1" type="ORF">DRJ31_05160</name>
</gene>
<dbReference type="AlphaFoldDB" id="A0A497EPR0"/>
<evidence type="ECO:0000313" key="2">
    <source>
        <dbReference type="Proteomes" id="UP000278475"/>
    </source>
</evidence>
<name>A0A497EPR0_9CREN</name>
<sequence length="522" mass="58632">MGKGAAIVLSLIFLSTFSLILLYYQSATSAEICLDSLNIGTTDIVSALLSRQLSIDIYLKIYGKGLISVPVKDLLLKVYLEDIYLGTVESIGGFSIPSSGNVETVHLLATLDLSHISLSKIQTLVSTIQEYNREVKIRLTGYADVIFMIFTLSIPLSIEQYYIIGTQKPVIEVTWNATSALPGDSVAFTAYVENAYRGHELSGTLTLIVKEDLPFVADKEAQRYTIDVSLQPRMQTSIIKTFDVYYTDNLRGFFIEALWNGEKVYTMPSSYPPRLEVYQPQLKILDAYWVSDSMKVYSVKEGDLVHANVLVSAYGDFSDIVIFEVKSDKIMLPDETVISKSYSVSLSSGETKLLSLSFIAQRDPFSRGYYMKVSWKTDSWTMETSYPPRLSVVTEATPSPPTEGYLSVVDYYWTSYSPYGTQVYEVSDKTPIYAHLIIKAVGGPYTGVVKLEVRQDNIALPDITVASISKTLQLSENEQYDLCISFTAEHHFYSRGYFMRATWNNTTWEMPNSYPPRLSVHS</sequence>
<evidence type="ECO:0000313" key="1">
    <source>
        <dbReference type="EMBL" id="RLE49374.1"/>
    </source>
</evidence>